<dbReference type="GO" id="GO:0006694">
    <property type="term" value="P:steroid biosynthetic process"/>
    <property type="evidence" value="ECO:0007669"/>
    <property type="project" value="InterPro"/>
</dbReference>
<dbReference type="EMBL" id="VIBQ01000016">
    <property type="protein sequence ID" value="KAB8356690.1"/>
    <property type="molecule type" value="Genomic_DNA"/>
</dbReference>
<keyword evidence="16" id="KW-1133">Transmembrane helix</keyword>
<proteinExistence type="predicted"/>
<protein>
    <recommendedName>
        <fullName evidence="11">Ubiquitin-conjugating enzyme E2 Z</fullName>
        <ecNumber evidence="3">2.3.2.23</ecNumber>
    </recommendedName>
    <alternativeName>
        <fullName evidence="12">E2 ubiquitin-conjugating enzyme Z</fullName>
    </alternativeName>
    <alternativeName>
        <fullName evidence="14">Ubiquitin carrier protein Z</fullName>
    </alternativeName>
    <alternativeName>
        <fullName evidence="13">Ubiquitin-protein ligase Z</fullName>
    </alternativeName>
</protein>
<dbReference type="GO" id="GO:0005524">
    <property type="term" value="F:ATP binding"/>
    <property type="evidence" value="ECO:0007669"/>
    <property type="project" value="UniProtKB-KW"/>
</dbReference>
<dbReference type="PANTHER" id="PTHR46116:SF26">
    <property type="entry name" value="UBIQUITIN-CONJUGATING ENZYME E2 Z"/>
    <property type="match status" value="1"/>
</dbReference>
<dbReference type="CDD" id="cd23809">
    <property type="entry name" value="UBCc_UBE2Z"/>
    <property type="match status" value="1"/>
</dbReference>
<dbReference type="AlphaFoldDB" id="A0A5N6KXK0"/>
<evidence type="ECO:0000256" key="8">
    <source>
        <dbReference type="ARBA" id="ARBA00022786"/>
    </source>
</evidence>
<keyword evidence="8" id="KW-0833">Ubl conjugation pathway</keyword>
<dbReference type="PANTHER" id="PTHR46116">
    <property type="entry name" value="(E3-INDEPENDENT) E2 UBIQUITIN-CONJUGATING ENZYME"/>
    <property type="match status" value="1"/>
</dbReference>
<dbReference type="GO" id="GO:0061631">
    <property type="term" value="F:ubiquitin conjugating enzyme activity"/>
    <property type="evidence" value="ECO:0007669"/>
    <property type="project" value="UniProtKB-EC"/>
</dbReference>
<keyword evidence="16" id="KW-0472">Membrane</keyword>
<dbReference type="EC" id="2.3.2.23" evidence="3"/>
<dbReference type="GO" id="GO:0004869">
    <property type="term" value="F:cysteine-type endopeptidase inhibitor activity"/>
    <property type="evidence" value="ECO:0007669"/>
    <property type="project" value="TreeGrafter"/>
</dbReference>
<evidence type="ECO:0000256" key="14">
    <source>
        <dbReference type="ARBA" id="ARBA00042401"/>
    </source>
</evidence>
<comment type="caution">
    <text evidence="18">The sequence shown here is derived from an EMBL/GenBank/DDBJ whole genome shotgun (WGS) entry which is preliminary data.</text>
</comment>
<evidence type="ECO:0000256" key="3">
    <source>
        <dbReference type="ARBA" id="ARBA00012486"/>
    </source>
</evidence>
<evidence type="ECO:0000256" key="13">
    <source>
        <dbReference type="ARBA" id="ARBA00042316"/>
    </source>
</evidence>
<evidence type="ECO:0000313" key="18">
    <source>
        <dbReference type="EMBL" id="KAB8356690.1"/>
    </source>
</evidence>
<dbReference type="OrthoDB" id="10058185at2759"/>
<dbReference type="CDD" id="cd00195">
    <property type="entry name" value="UBCc_UEV"/>
    <property type="match status" value="1"/>
</dbReference>
<dbReference type="GO" id="GO:0016616">
    <property type="term" value="F:oxidoreductase activity, acting on the CH-OH group of donors, NAD or NADP as acceptor"/>
    <property type="evidence" value="ECO:0007669"/>
    <property type="project" value="InterPro"/>
</dbReference>
<evidence type="ECO:0000256" key="4">
    <source>
        <dbReference type="ARBA" id="ARBA00022490"/>
    </source>
</evidence>
<dbReference type="SMART" id="SM00822">
    <property type="entry name" value="PKS_KR"/>
    <property type="match status" value="1"/>
</dbReference>
<keyword evidence="10" id="KW-0539">Nucleus</keyword>
<dbReference type="SMART" id="SM00212">
    <property type="entry name" value="UBCc"/>
    <property type="match status" value="1"/>
</dbReference>
<evidence type="ECO:0000256" key="16">
    <source>
        <dbReference type="SAM" id="Phobius"/>
    </source>
</evidence>
<dbReference type="Pfam" id="PF01073">
    <property type="entry name" value="3Beta_HSD"/>
    <property type="match status" value="1"/>
</dbReference>
<dbReference type="GO" id="GO:0005737">
    <property type="term" value="C:cytoplasm"/>
    <property type="evidence" value="ECO:0007669"/>
    <property type="project" value="UniProtKB-SubCell"/>
</dbReference>
<evidence type="ECO:0000256" key="2">
    <source>
        <dbReference type="ARBA" id="ARBA00004496"/>
    </source>
</evidence>
<dbReference type="PROSITE" id="PS50127">
    <property type="entry name" value="UBC_2"/>
    <property type="match status" value="2"/>
</dbReference>
<feature type="domain" description="UBC core" evidence="17">
    <location>
        <begin position="566"/>
        <end position="745"/>
    </location>
</feature>
<dbReference type="Gene3D" id="3.10.110.10">
    <property type="entry name" value="Ubiquitin Conjugating Enzyme"/>
    <property type="match status" value="2"/>
</dbReference>
<reference evidence="18 19" key="1">
    <citation type="submission" date="2019-06" db="EMBL/GenBank/DDBJ databases">
        <title>A chromosomal-level reference genome of Carpinus fangiana (Coryloideae, Betulaceae).</title>
        <authorList>
            <person name="Yang X."/>
            <person name="Wang Z."/>
            <person name="Zhang L."/>
            <person name="Hao G."/>
            <person name="Liu J."/>
            <person name="Yang Y."/>
        </authorList>
    </citation>
    <scope>NUCLEOTIDE SEQUENCE [LARGE SCALE GENOMIC DNA]</scope>
    <source>
        <strain evidence="18">Cfa_2016G</strain>
        <tissue evidence="18">Leaf</tissue>
    </source>
</reference>
<name>A0A5N6KXK0_9ROSI</name>
<dbReference type="InterPro" id="IPR002225">
    <property type="entry name" value="3Beta_OHSteriod_DH/Estase"/>
</dbReference>
<dbReference type="SUPFAM" id="SSF51735">
    <property type="entry name" value="NAD(P)-binding Rossmann-fold domains"/>
    <property type="match status" value="1"/>
</dbReference>
<gene>
    <name evidence="18" type="ORF">FH972_024266</name>
</gene>
<keyword evidence="7" id="KW-0547">Nucleotide-binding</keyword>
<dbReference type="InterPro" id="IPR000608">
    <property type="entry name" value="UBC"/>
</dbReference>
<feature type="domain" description="UBC core" evidence="17">
    <location>
        <begin position="264"/>
        <end position="430"/>
    </location>
</feature>
<feature type="compositionally biased region" description="Basic and acidic residues" evidence="15">
    <location>
        <begin position="39"/>
        <end position="64"/>
    </location>
</feature>
<evidence type="ECO:0000256" key="7">
    <source>
        <dbReference type="ARBA" id="ARBA00022741"/>
    </source>
</evidence>
<evidence type="ECO:0000256" key="15">
    <source>
        <dbReference type="SAM" id="MobiDB-lite"/>
    </source>
</evidence>
<evidence type="ECO:0000259" key="17">
    <source>
        <dbReference type="PROSITE" id="PS50127"/>
    </source>
</evidence>
<dbReference type="Proteomes" id="UP000327013">
    <property type="component" value="Unassembled WGS sequence"/>
</dbReference>
<evidence type="ECO:0000256" key="6">
    <source>
        <dbReference type="ARBA" id="ARBA00022703"/>
    </source>
</evidence>
<dbReference type="InterPro" id="IPR016135">
    <property type="entry name" value="UBQ-conjugating_enzyme/RWD"/>
</dbReference>
<feature type="compositionally biased region" description="Basic and acidic residues" evidence="15">
    <location>
        <begin position="99"/>
        <end position="135"/>
    </location>
</feature>
<keyword evidence="9" id="KW-0067">ATP-binding</keyword>
<keyword evidence="19" id="KW-1185">Reference proteome</keyword>
<keyword evidence="4" id="KW-0963">Cytoplasm</keyword>
<evidence type="ECO:0000256" key="5">
    <source>
        <dbReference type="ARBA" id="ARBA00022679"/>
    </source>
</evidence>
<keyword evidence="6" id="KW-0053">Apoptosis</keyword>
<evidence type="ECO:0000313" key="19">
    <source>
        <dbReference type="Proteomes" id="UP000327013"/>
    </source>
</evidence>
<dbReference type="InterPro" id="IPR057326">
    <property type="entry name" value="KR_dom"/>
</dbReference>
<dbReference type="InterPro" id="IPR036291">
    <property type="entry name" value="NAD(P)-bd_dom_sf"/>
</dbReference>
<dbReference type="GO" id="GO:0005634">
    <property type="term" value="C:nucleus"/>
    <property type="evidence" value="ECO:0007669"/>
    <property type="project" value="UniProtKB-SubCell"/>
</dbReference>
<feature type="compositionally biased region" description="Low complexity" evidence="15">
    <location>
        <begin position="1"/>
        <end position="13"/>
    </location>
</feature>
<evidence type="ECO:0000256" key="10">
    <source>
        <dbReference type="ARBA" id="ARBA00023242"/>
    </source>
</evidence>
<feature type="compositionally biased region" description="Low complexity" evidence="15">
    <location>
        <begin position="28"/>
        <end position="38"/>
    </location>
</feature>
<evidence type="ECO:0000256" key="12">
    <source>
        <dbReference type="ARBA" id="ARBA00041798"/>
    </source>
</evidence>
<feature type="region of interest" description="Disordered" evidence="15">
    <location>
        <begin position="442"/>
        <end position="474"/>
    </location>
</feature>
<evidence type="ECO:0000256" key="1">
    <source>
        <dbReference type="ARBA" id="ARBA00004123"/>
    </source>
</evidence>
<dbReference type="Pfam" id="PF00179">
    <property type="entry name" value="UQ_con"/>
    <property type="match status" value="2"/>
</dbReference>
<comment type="subcellular location">
    <subcellularLocation>
        <location evidence="2">Cytoplasm</location>
    </subcellularLocation>
    <subcellularLocation>
        <location evidence="1">Nucleus</location>
    </subcellularLocation>
</comment>
<keyword evidence="5" id="KW-0808">Transferase</keyword>
<organism evidence="18 19">
    <name type="scientific">Carpinus fangiana</name>
    <dbReference type="NCBI Taxonomy" id="176857"/>
    <lineage>
        <taxon>Eukaryota</taxon>
        <taxon>Viridiplantae</taxon>
        <taxon>Streptophyta</taxon>
        <taxon>Embryophyta</taxon>
        <taxon>Tracheophyta</taxon>
        <taxon>Spermatophyta</taxon>
        <taxon>Magnoliopsida</taxon>
        <taxon>eudicotyledons</taxon>
        <taxon>Gunneridae</taxon>
        <taxon>Pentapetalae</taxon>
        <taxon>rosids</taxon>
        <taxon>fabids</taxon>
        <taxon>Fagales</taxon>
        <taxon>Betulaceae</taxon>
        <taxon>Carpinus</taxon>
    </lineage>
</organism>
<evidence type="ECO:0000256" key="9">
    <source>
        <dbReference type="ARBA" id="ARBA00022840"/>
    </source>
</evidence>
<evidence type="ECO:0000256" key="11">
    <source>
        <dbReference type="ARBA" id="ARBA00039894"/>
    </source>
</evidence>
<dbReference type="SUPFAM" id="SSF54495">
    <property type="entry name" value="UBC-like"/>
    <property type="match status" value="2"/>
</dbReference>
<keyword evidence="16" id="KW-0812">Transmembrane</keyword>
<sequence>MSQSTGTHSQQQSAVRSGKIVAEKRNSSRSPSSTPTRSQPEETREGPKEKEWLAELEASRRDSEDTLPVYQKANEGPSAPGYSEGDSERKRSSAGQLFDKLRGKPKSPEEVAKREQEKKERKAEYERLGLDDKNKKQAFSPHADPALHRPFKLVASNGHLQAVEGVLHDKIRVELVAFFENGVGVLLHRLGEEEKLCARGGLGAAEQEARRLQRLDAGGVARGGDGREVLRDCVHTVESACEDQVVVAGELAETVVKGAVVDEAAGFVDDEEGVDNPRQLLVWLVWFIALAVAYRDENVRKVRALIIGPPETPYEFGFFEFKVVFGADYPSVAPTVTCTTTNAGRTRFNPNVYADGKVCLSILGTWRGESGEQWSTAQGLESILISIQSLLSSNPYENEPGFENIGQGSLDAEAVAYAAKIRHESLRISVLNRLEKALGIDSRAGRRSGTAAEATQPSPPAPSPDDAEDGTMDLSEPFDDLCKRRFLWYYESYLHSIQSECVKHAEMVKDEKPFKMTPFEHPGNTMLGKFNYSQLEKRFKAVRQAIDHETESWIVQTRDAAQREKPLTLFFQQKFAHIVEDFKHRHAPVDFELVDDNPCVWRIVLFGRPMTNLDGGVFKIRMTFSLNFPELEQPRVVVETPIFHQRVAKDGVLCYFPKKTDDLASHIEAIIDAIEEESPAYDPRTLVNLEAARLLWGSTDEKKLYNRKLRRSAQESVEYVSASRMSFDRPRAKRRGKELHLRLLMHPSFYQESTAAMSNQQALGSVLVTGGCGFLGSHIVRLLIGRYPAPATKVHVLDLHTNRNTFPEASYHAGDLTDPSSVRKILAQVKPNVVIHTASPVFSSVTGKSKELMYKVNVEGTRVLLEASKEAAVKAFVYTSSASVISDTVNNLINADERWSLVRGKLQVEYYSDTKAEAEQLVLSHNAPASTHRFLTTAIRPSAMFGESDVQVIPNMLQVLRDGRTGWQLGTNDNLFDFTYVGNVAHAHLLAARRLLEAYSEATNTQNESTKVDGEAFIITNTTPIYFWDFARALWWRYHSLDTSATKPPATLAQTKGMGDGFAIMLASIASFVFWLLRLGEPKLTPARVRYSCMTRYFRTAKAEERLGYEPLWELDEGIERTAKWFYARDQESAAKKDK</sequence>
<feature type="transmembrane region" description="Helical" evidence="16">
    <location>
        <begin position="1061"/>
        <end position="1080"/>
    </location>
</feature>
<feature type="compositionally biased region" description="Acidic residues" evidence="15">
    <location>
        <begin position="465"/>
        <end position="474"/>
    </location>
</feature>
<feature type="region of interest" description="Disordered" evidence="15">
    <location>
        <begin position="1"/>
        <end position="143"/>
    </location>
</feature>
<dbReference type="Gene3D" id="3.40.50.720">
    <property type="entry name" value="NAD(P)-binding Rossmann-like Domain"/>
    <property type="match status" value="1"/>
</dbReference>
<accession>A0A5N6KXK0</accession>